<name>A0A445KMA9_GLYSO</name>
<evidence type="ECO:0000313" key="5">
    <source>
        <dbReference type="EMBL" id="RZC12046.1"/>
    </source>
</evidence>
<evidence type="ECO:0000256" key="3">
    <source>
        <dbReference type="SAM" id="Phobius"/>
    </source>
</evidence>
<dbReference type="AlphaFoldDB" id="A0A445KMA9"/>
<protein>
    <submittedName>
        <fullName evidence="5">GDSL esterase/lipase</fullName>
    </submittedName>
</protein>
<dbReference type="GO" id="GO:0016787">
    <property type="term" value="F:hydrolase activity"/>
    <property type="evidence" value="ECO:0007669"/>
    <property type="project" value="UniProtKB-KW"/>
</dbReference>
<evidence type="ECO:0000259" key="4">
    <source>
        <dbReference type="Pfam" id="PF13976"/>
    </source>
</evidence>
<evidence type="ECO:0000256" key="2">
    <source>
        <dbReference type="SAM" id="MobiDB-lite"/>
    </source>
</evidence>
<gene>
    <name evidence="5" type="ORF">D0Y65_012024</name>
</gene>
<feature type="domain" description="GAG-pre-integrase" evidence="4">
    <location>
        <begin position="218"/>
        <end position="265"/>
    </location>
</feature>
<keyword evidence="3" id="KW-0812">Transmembrane</keyword>
<comment type="caution">
    <text evidence="5">The sequence shown here is derived from an EMBL/GenBank/DDBJ whole genome shotgun (WGS) entry which is preliminary data.</text>
</comment>
<sequence>MEAHMKMVSLSGARYHFCKGKMKDLLFVKNMHLPVFGTQKPDSMSDEEWGFEHERTSALNEEMKRKTQGISSQSEVLVTENKGRSQKKMMKGDRDESRSNSRSRYKNVERHYCHRTGHIQRNCFLWKKESKDKKVVLHCMLQPGRSSSHLTLQLLLRGVKHATDVRFNLISVQVLDDAGYDNHFGSRKWKLTKGNLVVAKGEKISKLYWTKALVARDSVNAMDMEASLWHLRLSHISEKGLNCLAKKDMLPRLKNANLEKCSHCMVVNTPTPHPKVQFNMATLSSFASLAILSLVLVIGVIISRAEAKPRAFFVFGDSLVDNGNNNYMATTTCVDAPPYGIDYPPSHRPTGCFSNGYNIPNLISQRLGAESTLSYLSPDEINSLMYRQLQYFKEYQNRVSAIIGASQAKSLVNQALVLITVGVSHLSTKNFCRKMHNNFVTNPQQFGTTHY</sequence>
<dbReference type="InterPro" id="IPR036514">
    <property type="entry name" value="SGNH_hydro_sf"/>
</dbReference>
<keyword evidence="1" id="KW-0378">Hydrolase</keyword>
<dbReference type="Proteomes" id="UP000289340">
    <property type="component" value="Chromosome 5"/>
</dbReference>
<dbReference type="Pfam" id="PF13976">
    <property type="entry name" value="gag_pre-integrs"/>
    <property type="match status" value="1"/>
</dbReference>
<feature type="region of interest" description="Disordered" evidence="2">
    <location>
        <begin position="65"/>
        <end position="104"/>
    </location>
</feature>
<dbReference type="InterPro" id="IPR051058">
    <property type="entry name" value="GDSL_Est/Lipase"/>
</dbReference>
<keyword evidence="3" id="KW-1133">Transmembrane helix</keyword>
<organism evidence="5 6">
    <name type="scientific">Glycine soja</name>
    <name type="common">Wild soybean</name>
    <dbReference type="NCBI Taxonomy" id="3848"/>
    <lineage>
        <taxon>Eukaryota</taxon>
        <taxon>Viridiplantae</taxon>
        <taxon>Streptophyta</taxon>
        <taxon>Embryophyta</taxon>
        <taxon>Tracheophyta</taxon>
        <taxon>Spermatophyta</taxon>
        <taxon>Magnoliopsida</taxon>
        <taxon>eudicotyledons</taxon>
        <taxon>Gunneridae</taxon>
        <taxon>Pentapetalae</taxon>
        <taxon>rosids</taxon>
        <taxon>fabids</taxon>
        <taxon>Fabales</taxon>
        <taxon>Fabaceae</taxon>
        <taxon>Papilionoideae</taxon>
        <taxon>50 kb inversion clade</taxon>
        <taxon>NPAAA clade</taxon>
        <taxon>indigoferoid/millettioid clade</taxon>
        <taxon>Phaseoleae</taxon>
        <taxon>Glycine</taxon>
        <taxon>Glycine subgen. Soja</taxon>
    </lineage>
</organism>
<dbReference type="InterPro" id="IPR025724">
    <property type="entry name" value="GAG-pre-integrase_dom"/>
</dbReference>
<dbReference type="PANTHER" id="PTHR45648">
    <property type="entry name" value="GDSL LIPASE/ACYLHYDROLASE FAMILY PROTEIN (AFU_ORTHOLOGUE AFUA_4G14700)"/>
    <property type="match status" value="1"/>
</dbReference>
<reference evidence="5 6" key="1">
    <citation type="submission" date="2018-09" db="EMBL/GenBank/DDBJ databases">
        <title>A high-quality reference genome of wild soybean provides a powerful tool to mine soybean genomes.</title>
        <authorList>
            <person name="Xie M."/>
            <person name="Chung C.Y.L."/>
            <person name="Li M.-W."/>
            <person name="Wong F.-L."/>
            <person name="Chan T.-F."/>
            <person name="Lam H.-M."/>
        </authorList>
    </citation>
    <scope>NUCLEOTIDE SEQUENCE [LARGE SCALE GENOMIC DNA]</scope>
    <source>
        <strain evidence="6">cv. W05</strain>
        <tissue evidence="5">Hypocotyl of etiolated seedlings</tissue>
    </source>
</reference>
<dbReference type="Gene3D" id="3.40.50.1110">
    <property type="entry name" value="SGNH hydrolase"/>
    <property type="match status" value="1"/>
</dbReference>
<feature type="compositionally biased region" description="Basic and acidic residues" evidence="2">
    <location>
        <begin position="90"/>
        <end position="99"/>
    </location>
</feature>
<evidence type="ECO:0000256" key="1">
    <source>
        <dbReference type="ARBA" id="ARBA00022801"/>
    </source>
</evidence>
<accession>A0A445KMA9</accession>
<feature type="transmembrane region" description="Helical" evidence="3">
    <location>
        <begin position="280"/>
        <end position="302"/>
    </location>
</feature>
<proteinExistence type="predicted"/>
<dbReference type="EMBL" id="QZWG01000005">
    <property type="protein sequence ID" value="RZC12046.1"/>
    <property type="molecule type" value="Genomic_DNA"/>
</dbReference>
<dbReference type="PANTHER" id="PTHR45648:SF28">
    <property type="entry name" value="GDSL-LIKE LIPASE_ACYLHYDROLASE"/>
    <property type="match status" value="1"/>
</dbReference>
<evidence type="ECO:0000313" key="6">
    <source>
        <dbReference type="Proteomes" id="UP000289340"/>
    </source>
</evidence>
<keyword evidence="3" id="KW-0472">Membrane</keyword>
<keyword evidence="6" id="KW-1185">Reference proteome</keyword>